<dbReference type="GO" id="GO:0006814">
    <property type="term" value="P:sodium ion transport"/>
    <property type="evidence" value="ECO:0007669"/>
    <property type="project" value="InterPro"/>
</dbReference>
<dbReference type="GO" id="GO:0016655">
    <property type="term" value="F:oxidoreductase activity, acting on NAD(P)H, quinone or similar compound as acceptor"/>
    <property type="evidence" value="ECO:0007669"/>
    <property type="project" value="InterPro"/>
</dbReference>
<reference evidence="3 4" key="1">
    <citation type="submission" date="2018-05" db="EMBL/GenBank/DDBJ databases">
        <title>Genomic Encyclopedia of Type Strains, Phase IV (KMG-IV): sequencing the most valuable type-strain genomes for metagenomic binning, comparative biology and taxonomic classification.</title>
        <authorList>
            <person name="Goeker M."/>
        </authorList>
    </citation>
    <scope>NUCLEOTIDE SEQUENCE [LARGE SCALE GENOMIC DNA]</scope>
    <source>
        <strain evidence="3 4">DSM 103371</strain>
    </source>
</reference>
<dbReference type="InterPro" id="IPR008703">
    <property type="entry name" value="NqrA"/>
</dbReference>
<organism evidence="3 4">
    <name type="scientific">Silicimonas algicola</name>
    <dbReference type="NCBI Taxonomy" id="1826607"/>
    <lineage>
        <taxon>Bacteria</taxon>
        <taxon>Pseudomonadati</taxon>
        <taxon>Pseudomonadota</taxon>
        <taxon>Alphaproteobacteria</taxon>
        <taxon>Rhodobacterales</taxon>
        <taxon>Paracoccaceae</taxon>
    </lineage>
</organism>
<keyword evidence="3" id="KW-0830">Ubiquinone</keyword>
<evidence type="ECO:0000313" key="3">
    <source>
        <dbReference type="EMBL" id="PWK58960.1"/>
    </source>
</evidence>
<dbReference type="PANTHER" id="PTHR37839">
    <property type="entry name" value="NA(+)-TRANSLOCATING NADH-QUINONE REDUCTASE SUBUNIT A"/>
    <property type="match status" value="1"/>
</dbReference>
<protein>
    <submittedName>
        <fullName evidence="3">Na(+)-translocating NADH:ubiquinone oxidoreductase A subunit</fullName>
    </submittedName>
</protein>
<proteinExistence type="predicted"/>
<dbReference type="InterPro" id="IPR056148">
    <property type="entry name" value="NQRA_2nd"/>
</dbReference>
<sequence length="370" mass="39851">MQQGAALARLHKASDVCFVAPMRARVARIELLQGHRLAEIVLFREPEDEAVRHDTSGADNEAGLRRLMQTAGFWPWLRRRPFGGMPGADERPAAIFVMATDTSPLAPDPRMAIEGQEEAFGRGLHALTRLTDGPVFVCQQPGPPLFDGVPARGRLRSVDSGPRHPQGAPGLRIHTLFQASIEASVWDLHAEDVAHLGALIATGTLPMSRLVSVGGAALREGRLVRTQPGADLRGLTHRVTKPGPHVVLSGSPLDGHPARWLAPRHRQVTVLPGVKKGPQRHWLIGALTRSAAPKPVIPNAAIDQAFANALPAVAFVRALMSGDEETAMKMGLLSLLEEDVALADYVLGGEMHLAAALRAMLDRVRSEFAE</sequence>
<dbReference type="Pfam" id="PF24836">
    <property type="entry name" value="NQRA_2nd"/>
    <property type="match status" value="1"/>
</dbReference>
<dbReference type="Pfam" id="PF11973">
    <property type="entry name" value="NQRA_SLBB"/>
    <property type="match status" value="1"/>
</dbReference>
<feature type="domain" description="NqrA second alpha/beta" evidence="2">
    <location>
        <begin position="62"/>
        <end position="205"/>
    </location>
</feature>
<evidence type="ECO:0000259" key="2">
    <source>
        <dbReference type="Pfam" id="PF24836"/>
    </source>
</evidence>
<dbReference type="Proteomes" id="UP000245390">
    <property type="component" value="Unassembled WGS sequence"/>
</dbReference>
<dbReference type="PANTHER" id="PTHR37839:SF1">
    <property type="entry name" value="NA(+)-TRANSLOCATING NADH-QUINONE REDUCTASE SUBUNIT A"/>
    <property type="match status" value="1"/>
</dbReference>
<accession>A0A316GHV5</accession>
<dbReference type="RefSeq" id="WP_249033307.1">
    <property type="nucleotide sequence ID" value="NZ_QGGV01000001.1"/>
</dbReference>
<name>A0A316GHV5_9RHOB</name>
<keyword evidence="4" id="KW-1185">Reference proteome</keyword>
<dbReference type="EMBL" id="QGGV01000001">
    <property type="protein sequence ID" value="PWK58960.1"/>
    <property type="molecule type" value="Genomic_DNA"/>
</dbReference>
<feature type="domain" description="Na(+)-translocating NADH-quinone reductase subunit A C-terminal" evidence="1">
    <location>
        <begin position="211"/>
        <end position="258"/>
    </location>
</feature>
<comment type="caution">
    <text evidence="3">The sequence shown here is derived from an EMBL/GenBank/DDBJ whole genome shotgun (WGS) entry which is preliminary data.</text>
</comment>
<evidence type="ECO:0000259" key="1">
    <source>
        <dbReference type="Pfam" id="PF11973"/>
    </source>
</evidence>
<dbReference type="AlphaFoldDB" id="A0A316GHV5"/>
<gene>
    <name evidence="3" type="ORF">C8D95_101781</name>
</gene>
<evidence type="ECO:0000313" key="4">
    <source>
        <dbReference type="Proteomes" id="UP000245390"/>
    </source>
</evidence>
<dbReference type="InterPro" id="IPR022615">
    <property type="entry name" value="NqrA_C_domain"/>
</dbReference>